<sequence length="275" mass="32191">MIAIKLLNLFICFVIGHTSDEWPHHDISTLKLLQIVHRHGDRAPTGFPHNDPYQEPKYWVEGIGELTTKGKYRMYKLGEFVRQEYNTYLGDKYSPREVYARSSVTGRCIESLSGLLAGAYPPKQKEWQWGNDTDAKLGEVWQPFPIETFMPHDNDIVLNDGKSCSKADKEWHKIYDNNREIKEFVDKNKELYANISAIVGESVDIHKADAFHDILTIEMDHNYYWDKYWTNDEEKDIVKQLYNSHIMTFRHNWDSPVIQRLRAGETNGLSNRSIH</sequence>
<proteinExistence type="inferred from homology"/>
<evidence type="ECO:0000256" key="2">
    <source>
        <dbReference type="ARBA" id="ARBA00005375"/>
    </source>
</evidence>
<dbReference type="Proteomes" id="UP000728032">
    <property type="component" value="Unassembled WGS sequence"/>
</dbReference>
<keyword evidence="7" id="KW-0325">Glycoprotein</keyword>
<evidence type="ECO:0000313" key="10">
    <source>
        <dbReference type="Proteomes" id="UP000728032"/>
    </source>
</evidence>
<dbReference type="PANTHER" id="PTHR11567">
    <property type="entry name" value="ACID PHOSPHATASE-RELATED"/>
    <property type="match status" value="1"/>
</dbReference>
<organism evidence="9">
    <name type="scientific">Oppiella nova</name>
    <dbReference type="NCBI Taxonomy" id="334625"/>
    <lineage>
        <taxon>Eukaryota</taxon>
        <taxon>Metazoa</taxon>
        <taxon>Ecdysozoa</taxon>
        <taxon>Arthropoda</taxon>
        <taxon>Chelicerata</taxon>
        <taxon>Arachnida</taxon>
        <taxon>Acari</taxon>
        <taxon>Acariformes</taxon>
        <taxon>Sarcoptiformes</taxon>
        <taxon>Oribatida</taxon>
        <taxon>Brachypylina</taxon>
        <taxon>Oppioidea</taxon>
        <taxon>Oppiidae</taxon>
        <taxon>Oppiella</taxon>
    </lineage>
</organism>
<evidence type="ECO:0000313" key="9">
    <source>
        <dbReference type="EMBL" id="CAD7652958.1"/>
    </source>
</evidence>
<dbReference type="InterPro" id="IPR029033">
    <property type="entry name" value="His_PPase_superfam"/>
</dbReference>
<accession>A0A7R9M3Q2</accession>
<evidence type="ECO:0000256" key="1">
    <source>
        <dbReference type="ARBA" id="ARBA00000032"/>
    </source>
</evidence>
<protein>
    <recommendedName>
        <fullName evidence="3">acid phosphatase</fullName>
        <ecNumber evidence="3">3.1.3.2</ecNumber>
    </recommendedName>
</protein>
<comment type="catalytic activity">
    <reaction evidence="1">
        <text>a phosphate monoester + H2O = an alcohol + phosphate</text>
        <dbReference type="Rhea" id="RHEA:15017"/>
        <dbReference type="ChEBI" id="CHEBI:15377"/>
        <dbReference type="ChEBI" id="CHEBI:30879"/>
        <dbReference type="ChEBI" id="CHEBI:43474"/>
        <dbReference type="ChEBI" id="CHEBI:67140"/>
        <dbReference type="EC" id="3.1.3.2"/>
    </reaction>
</comment>
<dbReference type="PANTHER" id="PTHR11567:SF211">
    <property type="entry name" value="PROSTATIC ACID PHOSPHATASE"/>
    <property type="match status" value="1"/>
</dbReference>
<evidence type="ECO:0000256" key="7">
    <source>
        <dbReference type="ARBA" id="ARBA00023180"/>
    </source>
</evidence>
<evidence type="ECO:0000256" key="6">
    <source>
        <dbReference type="ARBA" id="ARBA00023157"/>
    </source>
</evidence>
<dbReference type="Pfam" id="PF00328">
    <property type="entry name" value="His_Phos_2"/>
    <property type="match status" value="1"/>
</dbReference>
<evidence type="ECO:0000256" key="5">
    <source>
        <dbReference type="ARBA" id="ARBA00022801"/>
    </source>
</evidence>
<feature type="chain" id="PRO_5036403584" description="acid phosphatase" evidence="8">
    <location>
        <begin position="17"/>
        <end position="275"/>
    </location>
</feature>
<dbReference type="InterPro" id="IPR033379">
    <property type="entry name" value="Acid_Pase_AS"/>
</dbReference>
<keyword evidence="6" id="KW-1015">Disulfide bond</keyword>
<dbReference type="InterPro" id="IPR050645">
    <property type="entry name" value="Histidine_acid_phosphatase"/>
</dbReference>
<dbReference type="SUPFAM" id="SSF53254">
    <property type="entry name" value="Phosphoglycerate mutase-like"/>
    <property type="match status" value="1"/>
</dbReference>
<dbReference type="CDD" id="cd07061">
    <property type="entry name" value="HP_HAP_like"/>
    <property type="match status" value="1"/>
</dbReference>
<dbReference type="PROSITE" id="PS00616">
    <property type="entry name" value="HIS_ACID_PHOSPHAT_1"/>
    <property type="match status" value="1"/>
</dbReference>
<keyword evidence="4 8" id="KW-0732">Signal</keyword>
<reference evidence="9" key="1">
    <citation type="submission" date="2020-11" db="EMBL/GenBank/DDBJ databases">
        <authorList>
            <person name="Tran Van P."/>
        </authorList>
    </citation>
    <scope>NUCLEOTIDE SEQUENCE</scope>
</reference>
<feature type="signal peptide" evidence="8">
    <location>
        <begin position="1"/>
        <end position="16"/>
    </location>
</feature>
<dbReference type="OrthoDB" id="258392at2759"/>
<dbReference type="Gene3D" id="3.40.50.1240">
    <property type="entry name" value="Phosphoglycerate mutase-like"/>
    <property type="match status" value="1"/>
</dbReference>
<dbReference type="EMBL" id="OC920935">
    <property type="protein sequence ID" value="CAD7652958.1"/>
    <property type="molecule type" value="Genomic_DNA"/>
</dbReference>
<comment type="similarity">
    <text evidence="2">Belongs to the histidine acid phosphatase family.</text>
</comment>
<dbReference type="InterPro" id="IPR000560">
    <property type="entry name" value="His_Pase_clade-2"/>
</dbReference>
<evidence type="ECO:0000256" key="8">
    <source>
        <dbReference type="SAM" id="SignalP"/>
    </source>
</evidence>
<dbReference type="EMBL" id="CAJPVJ010006110">
    <property type="protein sequence ID" value="CAG2170145.1"/>
    <property type="molecule type" value="Genomic_DNA"/>
</dbReference>
<dbReference type="GO" id="GO:0003993">
    <property type="term" value="F:acid phosphatase activity"/>
    <property type="evidence" value="ECO:0007669"/>
    <property type="project" value="UniProtKB-EC"/>
</dbReference>
<gene>
    <name evidence="9" type="ORF">ONB1V03_LOCUS9616</name>
</gene>
<keyword evidence="5" id="KW-0378">Hydrolase</keyword>
<dbReference type="EC" id="3.1.3.2" evidence="3"/>
<name>A0A7R9M3Q2_9ACAR</name>
<dbReference type="AlphaFoldDB" id="A0A7R9M3Q2"/>
<keyword evidence="10" id="KW-1185">Reference proteome</keyword>
<evidence type="ECO:0000256" key="4">
    <source>
        <dbReference type="ARBA" id="ARBA00022729"/>
    </source>
</evidence>
<evidence type="ECO:0000256" key="3">
    <source>
        <dbReference type="ARBA" id="ARBA00012646"/>
    </source>
</evidence>